<dbReference type="Proteomes" id="UP001428341">
    <property type="component" value="Unassembled WGS sequence"/>
</dbReference>
<gene>
    <name evidence="1" type="ORF">WN944_016328</name>
</gene>
<evidence type="ECO:0000313" key="1">
    <source>
        <dbReference type="EMBL" id="KAK9201127.1"/>
    </source>
</evidence>
<dbReference type="AlphaFoldDB" id="A0AAP0QRW9"/>
<reference evidence="1 2" key="1">
    <citation type="submission" date="2024-05" db="EMBL/GenBank/DDBJ databases">
        <title>Haplotype-resolved chromosome-level genome assembly of Huyou (Citrus changshanensis).</title>
        <authorList>
            <person name="Miao C."/>
            <person name="Chen W."/>
            <person name="Wu Y."/>
            <person name="Wang L."/>
            <person name="Zhao S."/>
            <person name="Grierson D."/>
            <person name="Xu C."/>
            <person name="Chen K."/>
        </authorList>
    </citation>
    <scope>NUCLEOTIDE SEQUENCE [LARGE SCALE GENOMIC DNA]</scope>
    <source>
        <strain evidence="1">01-14</strain>
        <tissue evidence="1">Leaf</tissue>
    </source>
</reference>
<name>A0AAP0QRW9_9ROSI</name>
<evidence type="ECO:0000313" key="2">
    <source>
        <dbReference type="Proteomes" id="UP001428341"/>
    </source>
</evidence>
<comment type="caution">
    <text evidence="1">The sequence shown here is derived from an EMBL/GenBank/DDBJ whole genome shotgun (WGS) entry which is preliminary data.</text>
</comment>
<organism evidence="1 2">
    <name type="scientific">Citrus x changshan-huyou</name>
    <dbReference type="NCBI Taxonomy" id="2935761"/>
    <lineage>
        <taxon>Eukaryota</taxon>
        <taxon>Viridiplantae</taxon>
        <taxon>Streptophyta</taxon>
        <taxon>Embryophyta</taxon>
        <taxon>Tracheophyta</taxon>
        <taxon>Spermatophyta</taxon>
        <taxon>Magnoliopsida</taxon>
        <taxon>eudicotyledons</taxon>
        <taxon>Gunneridae</taxon>
        <taxon>Pentapetalae</taxon>
        <taxon>rosids</taxon>
        <taxon>malvids</taxon>
        <taxon>Sapindales</taxon>
        <taxon>Rutaceae</taxon>
        <taxon>Aurantioideae</taxon>
        <taxon>Citrus</taxon>
    </lineage>
</organism>
<proteinExistence type="predicted"/>
<sequence>MDRSSDPTMNMARASAFFASLAAKLSSNLGELRLHPSCLCTHQITSNEKKRPISSTQIMRSRKPLLLIKVCNAFIQIL</sequence>
<keyword evidence="2" id="KW-1185">Reference proteome</keyword>
<protein>
    <submittedName>
        <fullName evidence="1">Uncharacterized protein</fullName>
    </submittedName>
</protein>
<dbReference type="EMBL" id="JBCGBO010000005">
    <property type="protein sequence ID" value="KAK9201127.1"/>
    <property type="molecule type" value="Genomic_DNA"/>
</dbReference>
<accession>A0AAP0QRW9</accession>